<proteinExistence type="predicted"/>
<protein>
    <submittedName>
        <fullName evidence="4">Putative ATPase</fullName>
    </submittedName>
</protein>
<keyword evidence="2" id="KW-0812">Transmembrane</keyword>
<accession>A0A075GUA9</accession>
<keyword evidence="2" id="KW-1133">Transmembrane helix</keyword>
<dbReference type="Gene3D" id="3.40.50.300">
    <property type="entry name" value="P-loop containing nucleotide triphosphate hydrolases"/>
    <property type="match status" value="2"/>
</dbReference>
<feature type="region of interest" description="Disordered" evidence="1">
    <location>
        <begin position="445"/>
        <end position="469"/>
    </location>
</feature>
<dbReference type="PANTHER" id="PTHR30121:SF6">
    <property type="entry name" value="SLR6007 PROTEIN"/>
    <property type="match status" value="1"/>
</dbReference>
<evidence type="ECO:0000256" key="1">
    <source>
        <dbReference type="SAM" id="MobiDB-lite"/>
    </source>
</evidence>
<evidence type="ECO:0000313" key="4">
    <source>
        <dbReference type="EMBL" id="AIF06525.1"/>
    </source>
</evidence>
<feature type="transmembrane region" description="Helical" evidence="2">
    <location>
        <begin position="692"/>
        <end position="710"/>
    </location>
</feature>
<dbReference type="InterPro" id="IPR027417">
    <property type="entry name" value="P-loop_NTPase"/>
</dbReference>
<sequence length="715" mass="80046">MSLVIGTDRNDGEEIELPSSILNRHVALLGTTGHGKTVAAKVIIEEAVLNQIPSVIIDPQGDLSQLAIFAQEQAVESSGGDLERFEAFKENVEVRIWTPARTKGLPISLDPFSSPPSDLDEEQRVASLDMMAAGFASIAGYNVEKPEGAQIKAYLNNILLYADIGKTFPQSFAHLANLVASPHGLQKKSGISASRFEDLVVELLSKNEREKLTRRLRAQETGVNRMMFSMGVPLDFDVMVQPCEEGRTPINIIYLNTLSTDDMKQSFLQEFGRRLYDWMIAKGASEKETRLIFFLDEVAPFLPPHPRNPPSKEIIKMLFKQGRKYGLSCVLATQNVSDVDYKILGQANTLLIGKFLSKQDKEKVRDLLKSGRNSTDPALVDDLTTLEAGEFQLVCSEIFDTPVPVKIRWLYTEHSRPLDEDKVEELTSDELRAWAKQFESKKRKSKKGKKDLGSTNIDEAVTSAEDNTQNSDDEQFEMDLLGGFLLLKDSRDPISVMLGLTNTLTTIVLLWSSCLLALAWLDSEIQGIATMVAILVSLITASILIAEMISGDEVAILKKIRMKARPLQYLALLWIWILWFLVLSDKIQLDKILLPIEIAQTAMTMFVILELAHRVKIGKLEWPSGENPLDFLKGGIKSLKMMVGSTQIEALRTSSRELLESFRLVMDIVIAFTLVGLIYEIESFSFLSSTEWLTRLLTIYILTILSQIRARQISN</sequence>
<dbReference type="EMBL" id="KF900773">
    <property type="protein sequence ID" value="AIF06525.1"/>
    <property type="molecule type" value="Genomic_DNA"/>
</dbReference>
<evidence type="ECO:0000259" key="3">
    <source>
        <dbReference type="Pfam" id="PF01935"/>
    </source>
</evidence>
<dbReference type="PANTHER" id="PTHR30121">
    <property type="entry name" value="UNCHARACTERIZED PROTEIN YJGR-RELATED"/>
    <property type="match status" value="1"/>
</dbReference>
<dbReference type="InterPro" id="IPR002789">
    <property type="entry name" value="HerA_central"/>
</dbReference>
<feature type="transmembrane region" description="Helical" evidence="2">
    <location>
        <begin position="567"/>
        <end position="586"/>
    </location>
</feature>
<name>A0A075GUA9_9EURY</name>
<feature type="transmembrane region" description="Helical" evidence="2">
    <location>
        <begin position="527"/>
        <end position="546"/>
    </location>
</feature>
<dbReference type="Pfam" id="PF01935">
    <property type="entry name" value="DUF87"/>
    <property type="match status" value="1"/>
</dbReference>
<reference evidence="4" key="1">
    <citation type="journal article" date="2014" name="Genome Biol. Evol.">
        <title>Pangenome evidence for extensive interdomain horizontal transfer affecting lineage core and shell genes in uncultured planktonic thaumarchaeota and euryarchaeota.</title>
        <authorList>
            <person name="Deschamps P."/>
            <person name="Zivanovic Y."/>
            <person name="Moreira D."/>
            <person name="Rodriguez-Valera F."/>
            <person name="Lopez-Garcia P."/>
        </authorList>
    </citation>
    <scope>NUCLEOTIDE SEQUENCE</scope>
</reference>
<evidence type="ECO:0000256" key="2">
    <source>
        <dbReference type="SAM" id="Phobius"/>
    </source>
</evidence>
<feature type="transmembrane region" description="Helical" evidence="2">
    <location>
        <begin position="662"/>
        <end position="680"/>
    </location>
</feature>
<feature type="domain" description="Helicase HerA central" evidence="3">
    <location>
        <begin position="19"/>
        <end position="118"/>
    </location>
</feature>
<dbReference type="InterPro" id="IPR051162">
    <property type="entry name" value="T4SS_component"/>
</dbReference>
<dbReference type="AlphaFoldDB" id="A0A075GUA9"/>
<organism evidence="4">
    <name type="scientific">uncultured marine group II/III euryarchaeote KM3_193_A06</name>
    <dbReference type="NCBI Taxonomy" id="1457966"/>
    <lineage>
        <taxon>Archaea</taxon>
        <taxon>Methanobacteriati</taxon>
        <taxon>Methanobacteriota</taxon>
        <taxon>environmental samples</taxon>
    </lineage>
</organism>
<feature type="transmembrane region" description="Helical" evidence="2">
    <location>
        <begin position="496"/>
        <end position="521"/>
    </location>
</feature>
<dbReference type="SUPFAM" id="SSF52540">
    <property type="entry name" value="P-loop containing nucleoside triphosphate hydrolases"/>
    <property type="match status" value="1"/>
</dbReference>
<keyword evidence="2" id="KW-0472">Membrane</keyword>